<dbReference type="STRING" id="139420.A0A371CXI6"/>
<feature type="domain" description="BBC1/AIM3 cysteine proteinase-fold" evidence="2">
    <location>
        <begin position="347"/>
        <end position="542"/>
    </location>
</feature>
<accession>A0A371CXI6</accession>
<feature type="region of interest" description="Disordered" evidence="1">
    <location>
        <begin position="1"/>
        <end position="158"/>
    </location>
</feature>
<gene>
    <name evidence="3" type="ORF">OH76DRAFT_1408601</name>
</gene>
<dbReference type="OrthoDB" id="3357271at2759"/>
<feature type="compositionally biased region" description="Pro residues" evidence="1">
    <location>
        <begin position="46"/>
        <end position="61"/>
    </location>
</feature>
<evidence type="ECO:0000313" key="4">
    <source>
        <dbReference type="Proteomes" id="UP000256964"/>
    </source>
</evidence>
<evidence type="ECO:0000313" key="3">
    <source>
        <dbReference type="EMBL" id="RDX44976.1"/>
    </source>
</evidence>
<organism evidence="3 4">
    <name type="scientific">Lentinus brumalis</name>
    <dbReference type="NCBI Taxonomy" id="2498619"/>
    <lineage>
        <taxon>Eukaryota</taxon>
        <taxon>Fungi</taxon>
        <taxon>Dikarya</taxon>
        <taxon>Basidiomycota</taxon>
        <taxon>Agaricomycotina</taxon>
        <taxon>Agaricomycetes</taxon>
        <taxon>Polyporales</taxon>
        <taxon>Polyporaceae</taxon>
        <taxon>Lentinus</taxon>
    </lineage>
</organism>
<evidence type="ECO:0000259" key="2">
    <source>
        <dbReference type="Pfam" id="PF25459"/>
    </source>
</evidence>
<keyword evidence="4" id="KW-1185">Reference proteome</keyword>
<reference evidence="3 4" key="1">
    <citation type="journal article" date="2018" name="Biotechnol. Biofuels">
        <title>Integrative visual omics of the white-rot fungus Polyporus brumalis exposes the biotechnological potential of its oxidative enzymes for delignifying raw plant biomass.</title>
        <authorList>
            <person name="Miyauchi S."/>
            <person name="Rancon A."/>
            <person name="Drula E."/>
            <person name="Hage H."/>
            <person name="Chaduli D."/>
            <person name="Favel A."/>
            <person name="Grisel S."/>
            <person name="Henrissat B."/>
            <person name="Herpoel-Gimbert I."/>
            <person name="Ruiz-Duenas F.J."/>
            <person name="Chevret D."/>
            <person name="Hainaut M."/>
            <person name="Lin J."/>
            <person name="Wang M."/>
            <person name="Pangilinan J."/>
            <person name="Lipzen A."/>
            <person name="Lesage-Meessen L."/>
            <person name="Navarro D."/>
            <person name="Riley R."/>
            <person name="Grigoriev I.V."/>
            <person name="Zhou S."/>
            <person name="Raouche S."/>
            <person name="Rosso M.N."/>
        </authorList>
    </citation>
    <scope>NUCLEOTIDE SEQUENCE [LARGE SCALE GENOMIC DNA]</scope>
    <source>
        <strain evidence="3 4">BRFM 1820</strain>
    </source>
</reference>
<dbReference type="EMBL" id="KZ857443">
    <property type="protein sequence ID" value="RDX44976.1"/>
    <property type="molecule type" value="Genomic_DNA"/>
</dbReference>
<proteinExistence type="predicted"/>
<protein>
    <recommendedName>
        <fullName evidence="2">BBC1/AIM3 cysteine proteinase-fold domain-containing protein</fullName>
    </recommendedName>
</protein>
<dbReference type="Pfam" id="PF25459">
    <property type="entry name" value="AIM3_BBC1_C"/>
    <property type="match status" value="1"/>
</dbReference>
<evidence type="ECO:0000256" key="1">
    <source>
        <dbReference type="SAM" id="MobiDB-lite"/>
    </source>
</evidence>
<sequence>MPTFAELRSKAAKMADATGSKIVNTKDRMKSQPSKNINWDADIRSKPPPPPKPPKPLPPPSRTSSASSASTVATSQAERTKPPVPVRRAGSSASAAPSLGRSVSQASHSSSTSLNAPLGPPPTVRRETRPDSVSPPPMYPSSSSLPRIQEPQAEEDTDIERIDWANLSPEDKQIFFSWLDEFFARYLHVPVPPRTAADTVQHVTVPPGGRTPSPMTGPPQVQRTSRPKTPPRPTFGSPSPGDPAAFTMSYPPPTEHGSAGADLAHYFSPHTHWSSAWYTDGDRMAPPLKGNGHMAYAGGWESNGTTQTVSGGVLFSDLSMCWYSVSWPQTAPPTHDANDSRTVHRSARYLPRPSPWSREQLIDAHETYGETVAGFAESFEDGGQPCARGECWDLANEALKYFEQYDYVPKPVPSISRTHGHLIYEGKASDKGKTQMGRWRGGDDRVRRGDIVEWRSARVGTGPLSWAMLGNPDHTAVIVSDMVPKTSVADGMAVRPAEMGTLEVIEQSLGKPPTRARYDLSQFQEGEVWIYRPVGLEAYVGSLLGPKCPEGVNALSVV</sequence>
<feature type="compositionally biased region" description="Low complexity" evidence="1">
    <location>
        <begin position="86"/>
        <end position="113"/>
    </location>
</feature>
<name>A0A371CXI6_9APHY</name>
<dbReference type="Proteomes" id="UP000256964">
    <property type="component" value="Unassembled WGS sequence"/>
</dbReference>
<feature type="compositionally biased region" description="Low complexity" evidence="1">
    <location>
        <begin position="62"/>
        <end position="75"/>
    </location>
</feature>
<dbReference type="InterPro" id="IPR057402">
    <property type="entry name" value="AIM3_BBC1_C"/>
</dbReference>
<dbReference type="AlphaFoldDB" id="A0A371CXI6"/>
<feature type="region of interest" description="Disordered" evidence="1">
    <location>
        <begin position="201"/>
        <end position="255"/>
    </location>
</feature>